<organism evidence="2 3">
    <name type="scientific">Vibrio parahaemolyticus</name>
    <dbReference type="NCBI Taxonomy" id="670"/>
    <lineage>
        <taxon>Bacteria</taxon>
        <taxon>Pseudomonadati</taxon>
        <taxon>Pseudomonadota</taxon>
        <taxon>Gammaproteobacteria</taxon>
        <taxon>Vibrionales</taxon>
        <taxon>Vibrionaceae</taxon>
        <taxon>Vibrio</taxon>
    </lineage>
</organism>
<reference evidence="2 3" key="1">
    <citation type="journal article" date="2017" name="Appl. Environ. Microbiol.">
        <title>Parallel evolution of two clades of a major Atlantic endemic Vibrio parahaemolyticus pathogen lineage by independent acquisition of related pathogenicity islands.</title>
        <authorList>
            <person name="Xu F."/>
            <person name="Gonzalez-Escalona N."/>
            <person name="Drees K.P."/>
            <person name="Sebra R.P."/>
            <person name="Cooper V.S."/>
            <person name="Jones S.H."/>
            <person name="Whistler C.A."/>
        </authorList>
    </citation>
    <scope>NUCLEOTIDE SEQUENCE [LARGE SCALE GENOMIC DNA]</scope>
    <source>
        <strain evidence="2 3">MAVP-3</strain>
    </source>
</reference>
<feature type="transmembrane region" description="Helical" evidence="1">
    <location>
        <begin position="25"/>
        <end position="44"/>
    </location>
</feature>
<sequence length="62" mass="7106">AELFDTALMIWSWGYPLLIARTKWGALYLAIIKLETFCLIYVLFRSVILHISDQSKESAANT</sequence>
<gene>
    <name evidence="2" type="ORF">CA163_23155</name>
</gene>
<name>A0A227J7U8_VIBPH</name>
<keyword evidence="1" id="KW-0812">Transmembrane</keyword>
<evidence type="ECO:0000256" key="1">
    <source>
        <dbReference type="SAM" id="Phobius"/>
    </source>
</evidence>
<proteinExistence type="predicted"/>
<evidence type="ECO:0000313" key="2">
    <source>
        <dbReference type="EMBL" id="OXE30475.1"/>
    </source>
</evidence>
<feature type="non-terminal residue" evidence="2">
    <location>
        <position position="1"/>
    </location>
</feature>
<evidence type="ECO:0000313" key="3">
    <source>
        <dbReference type="Proteomes" id="UP000214596"/>
    </source>
</evidence>
<dbReference type="AlphaFoldDB" id="A0A227J7U8"/>
<keyword evidence="1" id="KW-1133">Transmembrane helix</keyword>
<accession>A0A227J7U8</accession>
<keyword evidence="1" id="KW-0472">Membrane</keyword>
<dbReference type="EMBL" id="NIXT01002177">
    <property type="protein sequence ID" value="OXE30475.1"/>
    <property type="molecule type" value="Genomic_DNA"/>
</dbReference>
<protein>
    <submittedName>
        <fullName evidence="2">Uncharacterized protein</fullName>
    </submittedName>
</protein>
<comment type="caution">
    <text evidence="2">The sequence shown here is derived from an EMBL/GenBank/DDBJ whole genome shotgun (WGS) entry which is preliminary data.</text>
</comment>
<dbReference type="Proteomes" id="UP000214596">
    <property type="component" value="Unassembled WGS sequence"/>
</dbReference>